<dbReference type="PANTHER" id="PTHR24305:SF222">
    <property type="entry name" value="CYTOCHROME P450 MONOOXYGENASE STCS"/>
    <property type="match status" value="1"/>
</dbReference>
<protein>
    <submittedName>
        <fullName evidence="7">Cytochrome P450</fullName>
    </submittedName>
</protein>
<feature type="signal peptide" evidence="6">
    <location>
        <begin position="1"/>
        <end position="16"/>
    </location>
</feature>
<dbReference type="GO" id="GO:0016705">
    <property type="term" value="F:oxidoreductase activity, acting on paired donors, with incorporation or reduction of molecular oxygen"/>
    <property type="evidence" value="ECO:0007669"/>
    <property type="project" value="InterPro"/>
</dbReference>
<dbReference type="PANTHER" id="PTHR24305">
    <property type="entry name" value="CYTOCHROME P450"/>
    <property type="match status" value="1"/>
</dbReference>
<keyword evidence="1 4" id="KW-0349">Heme</keyword>
<keyword evidence="2 4" id="KW-0479">Metal-binding</keyword>
<dbReference type="InterPro" id="IPR036396">
    <property type="entry name" value="Cyt_P450_sf"/>
</dbReference>
<feature type="region of interest" description="Disordered" evidence="5">
    <location>
        <begin position="438"/>
        <end position="466"/>
    </location>
</feature>
<keyword evidence="6" id="KW-0732">Signal</keyword>
<dbReference type="InterPro" id="IPR001128">
    <property type="entry name" value="Cyt_P450"/>
</dbReference>
<organism evidence="7 8">
    <name type="scientific">Coniochaeta ligniaria NRRL 30616</name>
    <dbReference type="NCBI Taxonomy" id="1408157"/>
    <lineage>
        <taxon>Eukaryota</taxon>
        <taxon>Fungi</taxon>
        <taxon>Dikarya</taxon>
        <taxon>Ascomycota</taxon>
        <taxon>Pezizomycotina</taxon>
        <taxon>Sordariomycetes</taxon>
        <taxon>Sordariomycetidae</taxon>
        <taxon>Coniochaetales</taxon>
        <taxon>Coniochaetaceae</taxon>
        <taxon>Coniochaeta</taxon>
    </lineage>
</organism>
<dbReference type="InParanoid" id="A0A1J7I4G4"/>
<dbReference type="PRINTS" id="PR00463">
    <property type="entry name" value="EP450I"/>
</dbReference>
<evidence type="ECO:0000256" key="1">
    <source>
        <dbReference type="ARBA" id="ARBA00022617"/>
    </source>
</evidence>
<dbReference type="EMBL" id="KV875113">
    <property type="protein sequence ID" value="OIW22527.1"/>
    <property type="molecule type" value="Genomic_DNA"/>
</dbReference>
<keyword evidence="8" id="KW-1185">Reference proteome</keyword>
<dbReference type="Gene3D" id="1.10.630.10">
    <property type="entry name" value="Cytochrome P450"/>
    <property type="match status" value="1"/>
</dbReference>
<evidence type="ECO:0000256" key="4">
    <source>
        <dbReference type="PIRSR" id="PIRSR602401-1"/>
    </source>
</evidence>
<dbReference type="AlphaFoldDB" id="A0A1J7I4G4"/>
<gene>
    <name evidence="7" type="ORF">CONLIGDRAFT_220804</name>
</gene>
<dbReference type="GO" id="GO:0020037">
    <property type="term" value="F:heme binding"/>
    <property type="evidence" value="ECO:0007669"/>
    <property type="project" value="InterPro"/>
</dbReference>
<dbReference type="GO" id="GO:0004497">
    <property type="term" value="F:monooxygenase activity"/>
    <property type="evidence" value="ECO:0007669"/>
    <property type="project" value="InterPro"/>
</dbReference>
<evidence type="ECO:0000256" key="5">
    <source>
        <dbReference type="SAM" id="MobiDB-lite"/>
    </source>
</evidence>
<dbReference type="Proteomes" id="UP000182658">
    <property type="component" value="Unassembled WGS sequence"/>
</dbReference>
<dbReference type="CDD" id="cd11051">
    <property type="entry name" value="CYP59-like"/>
    <property type="match status" value="1"/>
</dbReference>
<dbReference type="GO" id="GO:0005506">
    <property type="term" value="F:iron ion binding"/>
    <property type="evidence" value="ECO:0007669"/>
    <property type="project" value="InterPro"/>
</dbReference>
<feature type="chain" id="PRO_5012814583" evidence="6">
    <location>
        <begin position="17"/>
        <end position="558"/>
    </location>
</feature>
<dbReference type="PRINTS" id="PR00385">
    <property type="entry name" value="P450"/>
</dbReference>
<dbReference type="InterPro" id="IPR050121">
    <property type="entry name" value="Cytochrome_P450_monoxygenase"/>
</dbReference>
<dbReference type="Pfam" id="PF00067">
    <property type="entry name" value="p450"/>
    <property type="match status" value="1"/>
</dbReference>
<keyword evidence="3 4" id="KW-0408">Iron</keyword>
<dbReference type="OrthoDB" id="10029320at2759"/>
<feature type="binding site" description="axial binding residue" evidence="4">
    <location>
        <position position="477"/>
    </location>
    <ligand>
        <name>heme</name>
        <dbReference type="ChEBI" id="CHEBI:30413"/>
    </ligand>
    <ligandPart>
        <name>Fe</name>
        <dbReference type="ChEBI" id="CHEBI:18248"/>
    </ligandPart>
</feature>
<comment type="cofactor">
    <cofactor evidence="4">
        <name>heme</name>
        <dbReference type="ChEBI" id="CHEBI:30413"/>
    </cofactor>
</comment>
<dbReference type="InterPro" id="IPR002401">
    <property type="entry name" value="Cyt_P450_E_grp-I"/>
</dbReference>
<dbReference type="SUPFAM" id="SSF48264">
    <property type="entry name" value="Cytochrome P450"/>
    <property type="match status" value="1"/>
</dbReference>
<dbReference type="STRING" id="1408157.A0A1J7I4G4"/>
<evidence type="ECO:0000313" key="7">
    <source>
        <dbReference type="EMBL" id="OIW22527.1"/>
    </source>
</evidence>
<name>A0A1J7I4G4_9PEZI</name>
<evidence type="ECO:0000256" key="3">
    <source>
        <dbReference type="ARBA" id="ARBA00023004"/>
    </source>
</evidence>
<proteinExistence type="predicted"/>
<evidence type="ECO:0000256" key="2">
    <source>
        <dbReference type="ARBA" id="ARBA00022723"/>
    </source>
</evidence>
<evidence type="ECO:0000313" key="8">
    <source>
        <dbReference type="Proteomes" id="UP000182658"/>
    </source>
</evidence>
<sequence>MLTLALLVAAPTLLVAYLLQQAHYRRFRQYAVLPQLKPSLVWGHMKALHEISLRGRPGQHFDDTALDIYESLGRPPVFVVDLRPVSYAILVVANHEVAEQISRVSPLFPWSVTKSPTNHANDQLVGKDSMNVKEGEDWKALRKRFSLGFAHQHLMTLLPLIMDKTWQFMKHLDSYARTGEDFPLGVLLTNLTFDIIGVVSLDVDFGAQLDKAHQSEFIQVYQQLVAAFEGQDNPFPDPKGRFRRWRLSGKMDKLLTEMVKQKLSEYQRLDSKNKARSIVALASNDSEPTTPDTLGMIVDQVKSFIFAGHDTTSILLQWAFYELYRNPGVLNAIRSELDGIFGPDPDPAVVRDKLLSGEDDTMARLVYTSAVIKETLRLYPPAGTARYSKPGTGFKLHMPGDNRDVDVDGLVLYNCQNIIQRDPAVYGETADDFVPERWLGNTDTSMKTNDDLAPGEKSGSKVPGSAWRPFERGPRNCIGQELANIEARVILACAVRRYDFTKVGLGELDLDANGHPKLNAKGVYEVKSKLYNTRQVTARPIDKMMMRVQLNPNASFDI</sequence>
<evidence type="ECO:0000256" key="6">
    <source>
        <dbReference type="SAM" id="SignalP"/>
    </source>
</evidence>
<accession>A0A1J7I4G4</accession>
<reference evidence="7 8" key="1">
    <citation type="submission" date="2016-10" db="EMBL/GenBank/DDBJ databases">
        <title>Draft genome sequence of Coniochaeta ligniaria NRRL30616, a lignocellulolytic fungus for bioabatement of inhibitors in plant biomass hydrolysates.</title>
        <authorList>
            <consortium name="DOE Joint Genome Institute"/>
            <person name="Jimenez D.J."/>
            <person name="Hector R.E."/>
            <person name="Riley R."/>
            <person name="Sun H."/>
            <person name="Grigoriev I.V."/>
            <person name="Van Elsas J.D."/>
            <person name="Nichols N.N."/>
        </authorList>
    </citation>
    <scope>NUCLEOTIDE SEQUENCE [LARGE SCALE GENOMIC DNA]</scope>
    <source>
        <strain evidence="7 8">NRRL 30616</strain>
    </source>
</reference>